<sequence>MPIVKFHLADKDISDDQIESVIEQATQIYAEVLDSPVERIRVFVDLHAPNLIGVGGKLVSKGGKNAPFFEFIVMKGRTLAQRQAIAEQFTAMLAATLNVDRAEIRGNCYTVEPENWSIAGSLASEIRKAEIEARANAAS</sequence>
<keyword evidence="2" id="KW-0413">Isomerase</keyword>
<dbReference type="InterPro" id="IPR004370">
    <property type="entry name" value="4-OT-like_dom"/>
</dbReference>
<proteinExistence type="inferred from homology"/>
<keyword evidence="5" id="KW-1185">Reference proteome</keyword>
<dbReference type="STRING" id="1856405.BFC17_20950"/>
<evidence type="ECO:0000313" key="5">
    <source>
        <dbReference type="Proteomes" id="UP000176037"/>
    </source>
</evidence>
<dbReference type="EMBL" id="MJIC01000014">
    <property type="protein sequence ID" value="OFI34023.1"/>
    <property type="molecule type" value="Genomic_DNA"/>
</dbReference>
<evidence type="ECO:0000313" key="4">
    <source>
        <dbReference type="EMBL" id="OFI34023.1"/>
    </source>
</evidence>
<accession>A0A1E8FEW3</accession>
<dbReference type="PANTHER" id="PTHR35530:SF1">
    <property type="entry name" value="2-HYDROXYMUCONATE TAUTOMERASE"/>
    <property type="match status" value="1"/>
</dbReference>
<comment type="similarity">
    <text evidence="1">Belongs to the 4-oxalocrotonate tautomerase family.</text>
</comment>
<organism evidence="4 5">
    <name type="scientific">Alteromonas lipolytica</name>
    <dbReference type="NCBI Taxonomy" id="1856405"/>
    <lineage>
        <taxon>Bacteria</taxon>
        <taxon>Pseudomonadati</taxon>
        <taxon>Pseudomonadota</taxon>
        <taxon>Gammaproteobacteria</taxon>
        <taxon>Alteromonadales</taxon>
        <taxon>Alteromonadaceae</taxon>
        <taxon>Alteromonas/Salinimonas group</taxon>
        <taxon>Alteromonas</taxon>
    </lineage>
</organism>
<feature type="domain" description="4-oxalocrotonate tautomerase-like" evidence="3">
    <location>
        <begin position="2"/>
        <end position="61"/>
    </location>
</feature>
<protein>
    <recommendedName>
        <fullName evidence="3">4-oxalocrotonate tautomerase-like domain-containing protein</fullName>
    </recommendedName>
</protein>
<dbReference type="GO" id="GO:0016853">
    <property type="term" value="F:isomerase activity"/>
    <property type="evidence" value="ECO:0007669"/>
    <property type="project" value="UniProtKB-KW"/>
</dbReference>
<gene>
    <name evidence="4" type="ORF">BFC17_20950</name>
</gene>
<dbReference type="Gene3D" id="3.30.429.10">
    <property type="entry name" value="Macrophage Migration Inhibitory Factor"/>
    <property type="match status" value="2"/>
</dbReference>
<comment type="caution">
    <text evidence="4">The sequence shown here is derived from an EMBL/GenBank/DDBJ whole genome shotgun (WGS) entry which is preliminary data.</text>
</comment>
<dbReference type="RefSeq" id="WP_070176951.1">
    <property type="nucleotide sequence ID" value="NZ_BMJR01000003.1"/>
</dbReference>
<name>A0A1E8FEW3_9ALTE</name>
<evidence type="ECO:0000256" key="2">
    <source>
        <dbReference type="ARBA" id="ARBA00023235"/>
    </source>
</evidence>
<dbReference type="InterPro" id="IPR014347">
    <property type="entry name" value="Tautomerase/MIF_sf"/>
</dbReference>
<dbReference type="SUPFAM" id="SSF55331">
    <property type="entry name" value="Tautomerase/MIF"/>
    <property type="match status" value="1"/>
</dbReference>
<evidence type="ECO:0000259" key="3">
    <source>
        <dbReference type="Pfam" id="PF01361"/>
    </source>
</evidence>
<dbReference type="Pfam" id="PF01361">
    <property type="entry name" value="Tautomerase"/>
    <property type="match status" value="1"/>
</dbReference>
<dbReference type="AlphaFoldDB" id="A0A1E8FEW3"/>
<dbReference type="PANTHER" id="PTHR35530">
    <property type="entry name" value="TAUTOMERASE-RELATED"/>
    <property type="match status" value="1"/>
</dbReference>
<dbReference type="Proteomes" id="UP000176037">
    <property type="component" value="Unassembled WGS sequence"/>
</dbReference>
<dbReference type="OrthoDB" id="9804765at2"/>
<reference evidence="4 5" key="1">
    <citation type="submission" date="2016-09" db="EMBL/GenBank/DDBJ databases">
        <title>Alteromonas lipolytica, a new species isolated from sea water.</title>
        <authorList>
            <person name="Wu Y.-H."/>
            <person name="Cheng H."/>
            <person name="Xu X.-W."/>
        </authorList>
    </citation>
    <scope>NUCLEOTIDE SEQUENCE [LARGE SCALE GENOMIC DNA]</scope>
    <source>
        <strain evidence="4 5">JW12</strain>
    </source>
</reference>
<evidence type="ECO:0000256" key="1">
    <source>
        <dbReference type="ARBA" id="ARBA00006723"/>
    </source>
</evidence>